<evidence type="ECO:0000256" key="1">
    <source>
        <dbReference type="ARBA" id="ARBA00022514"/>
    </source>
</evidence>
<dbReference type="EMBL" id="KR013214">
    <property type="protein sequence ID" value="ALF62059.1"/>
    <property type="molecule type" value="mRNA"/>
</dbReference>
<feature type="chain" id="PRO_5006034958" evidence="2">
    <location>
        <begin position="22"/>
        <end position="94"/>
    </location>
</feature>
<keyword evidence="1" id="KW-0202">Cytokine</keyword>
<dbReference type="CDD" id="cd00169">
    <property type="entry name" value="Chemokine"/>
    <property type="match status" value="1"/>
</dbReference>
<proteinExistence type="evidence at transcript level"/>
<dbReference type="SUPFAM" id="SSF54117">
    <property type="entry name" value="Interleukin 8-like chemokines"/>
    <property type="match status" value="1"/>
</dbReference>
<evidence type="ECO:0000313" key="4">
    <source>
        <dbReference type="EMBL" id="ALF62059.1"/>
    </source>
</evidence>
<dbReference type="Gene3D" id="2.40.50.40">
    <property type="match status" value="1"/>
</dbReference>
<protein>
    <submittedName>
        <fullName evidence="4">CCL20-like 2 protein</fullName>
    </submittedName>
</protein>
<reference evidence="4" key="2">
    <citation type="submission" date="2015-03" db="EMBL/GenBank/DDBJ databases">
        <authorList>
            <person name="Murphy D."/>
        </authorList>
    </citation>
    <scope>NUCLEOTIDE SEQUENCE</scope>
</reference>
<organism evidence="4">
    <name type="scientific">Epinephelus coioides</name>
    <name type="common">Orange-spotted grouper</name>
    <name type="synonym">Epinephelus nebulosus</name>
    <dbReference type="NCBI Taxonomy" id="94232"/>
    <lineage>
        <taxon>Eukaryota</taxon>
        <taxon>Metazoa</taxon>
        <taxon>Chordata</taxon>
        <taxon>Craniata</taxon>
        <taxon>Vertebrata</taxon>
        <taxon>Euteleostomi</taxon>
        <taxon>Actinopterygii</taxon>
        <taxon>Neopterygii</taxon>
        <taxon>Teleostei</taxon>
        <taxon>Neoteleostei</taxon>
        <taxon>Acanthomorphata</taxon>
        <taxon>Eupercaria</taxon>
        <taxon>Perciformes</taxon>
        <taxon>Serranoidei</taxon>
        <taxon>Serranidae</taxon>
        <taxon>Epinephelinae</taxon>
        <taxon>Epinephelini</taxon>
        <taxon>Epinephelus</taxon>
    </lineage>
</organism>
<dbReference type="SMART" id="SM00199">
    <property type="entry name" value="SCY"/>
    <property type="match status" value="1"/>
</dbReference>
<dbReference type="GO" id="GO:0005615">
    <property type="term" value="C:extracellular space"/>
    <property type="evidence" value="ECO:0007669"/>
    <property type="project" value="UniProtKB-KW"/>
</dbReference>
<feature type="signal peptide" evidence="2">
    <location>
        <begin position="1"/>
        <end position="21"/>
    </location>
</feature>
<dbReference type="GO" id="GO:0006955">
    <property type="term" value="P:immune response"/>
    <property type="evidence" value="ECO:0007669"/>
    <property type="project" value="InterPro"/>
</dbReference>
<accession>A0A0N9FH64</accession>
<reference evidence="4" key="1">
    <citation type="journal article" date="2015" name="Fish Shellfish Immunol.">
        <title>Characterization and expression analysis of two novel CCR6 chemokine receptors and their three potential ligands CCL20Ls of grouper (Epinephelus coioides) post Cryptocaryon irritans infection.</title>
        <authorList>
            <person name="Mo Z.Q."/>
            <person name="Chen R.A."/>
            <person name="Li Y.W."/>
            <person name="Huang X.Z."/>
            <person name="Li A.X."/>
            <person name="Luo X.C."/>
            <person name="Dan X.M."/>
        </authorList>
    </citation>
    <scope>NUCLEOTIDE SEQUENCE</scope>
</reference>
<name>A0A0N9FH64_EPICO</name>
<dbReference type="Pfam" id="PF00048">
    <property type="entry name" value="IL8"/>
    <property type="match status" value="1"/>
</dbReference>
<dbReference type="AlphaFoldDB" id="A0A0N9FH64"/>
<sequence length="94" mass="10405">MASRIAALLLLGVICIGFTRAQVVVDCCLSVAERPLPLQIIVSYNIQEAGRGCDISATAFITKVGRKLCVSHPNDLPWVRNHIKYLDEKKQRAQ</sequence>
<evidence type="ECO:0000259" key="3">
    <source>
        <dbReference type="SMART" id="SM00199"/>
    </source>
</evidence>
<dbReference type="PANTHER" id="PTHR12015:SF108">
    <property type="entry name" value="C-C MOTIF CHEMOKINE 20"/>
    <property type="match status" value="1"/>
</dbReference>
<dbReference type="InterPro" id="IPR036048">
    <property type="entry name" value="Interleukin_8-like_sf"/>
</dbReference>
<dbReference type="GO" id="GO:0008009">
    <property type="term" value="F:chemokine activity"/>
    <property type="evidence" value="ECO:0007669"/>
    <property type="project" value="InterPro"/>
</dbReference>
<dbReference type="PANTHER" id="PTHR12015">
    <property type="entry name" value="SMALL INDUCIBLE CYTOKINE A"/>
    <property type="match status" value="1"/>
</dbReference>
<evidence type="ECO:0000256" key="2">
    <source>
        <dbReference type="SAM" id="SignalP"/>
    </source>
</evidence>
<keyword evidence="2" id="KW-0732">Signal</keyword>
<dbReference type="InterPro" id="IPR039809">
    <property type="entry name" value="Chemokine_b/g/d"/>
</dbReference>
<dbReference type="InterPro" id="IPR001811">
    <property type="entry name" value="Chemokine_IL8-like_dom"/>
</dbReference>
<feature type="domain" description="Chemokine interleukin-8-like" evidence="3">
    <location>
        <begin position="24"/>
        <end position="86"/>
    </location>
</feature>